<dbReference type="InterPro" id="IPR000235">
    <property type="entry name" value="Ribosomal_uS7"/>
</dbReference>
<feature type="domain" description="Small ribosomal subunit protein uS7" evidence="4">
    <location>
        <begin position="73"/>
        <end position="201"/>
    </location>
</feature>
<sequence length="213" mass="23463">MLSALRQRVGLIPRLVPRQTCRMSTAATLSAQEDEAAKVLEELSPSVIPPEVVQAPVKPPIDLETMHHYIPPAQSPILQLFTTMIMQDGKYASAAKRISNMLLHLHVMTKSRPVPLVEEAVLLASPAVKISRQKKGGGKTTLKPMALSERQRTRQGLEWIIKGANGKGRPGKDISDRLAREIISVLQGTAHANAEKKKLHEEVMVNRGNLGRR</sequence>
<dbReference type="InterPro" id="IPR036823">
    <property type="entry name" value="Ribosomal_uS7_dom_sf"/>
</dbReference>
<comment type="caution">
    <text evidence="5">The sequence shown here is derived from an EMBL/GenBank/DDBJ whole genome shotgun (WGS) entry which is preliminary data.</text>
</comment>
<dbReference type="InterPro" id="IPR023798">
    <property type="entry name" value="Ribosomal_uS7_dom"/>
</dbReference>
<proteinExistence type="inferred from homology"/>
<dbReference type="PIRSF" id="PIRSF002122">
    <property type="entry name" value="RPS7p_RPS7a_RPS5e_RPS7o"/>
    <property type="match status" value="1"/>
</dbReference>
<protein>
    <recommendedName>
        <fullName evidence="4">Small ribosomal subunit protein uS7 domain-containing protein</fullName>
    </recommendedName>
</protein>
<keyword evidence="2" id="KW-0689">Ribosomal protein</keyword>
<dbReference type="STRING" id="93625.A0A409WJN4"/>
<name>A0A409WJN4_PSICY</name>
<dbReference type="PANTHER" id="PTHR11205">
    <property type="entry name" value="RIBOSOMAL PROTEIN S7"/>
    <property type="match status" value="1"/>
</dbReference>
<dbReference type="AlphaFoldDB" id="A0A409WJN4"/>
<dbReference type="GO" id="GO:0005840">
    <property type="term" value="C:ribosome"/>
    <property type="evidence" value="ECO:0007669"/>
    <property type="project" value="UniProtKB-KW"/>
</dbReference>
<organism evidence="5 6">
    <name type="scientific">Psilocybe cyanescens</name>
    <dbReference type="NCBI Taxonomy" id="93625"/>
    <lineage>
        <taxon>Eukaryota</taxon>
        <taxon>Fungi</taxon>
        <taxon>Dikarya</taxon>
        <taxon>Basidiomycota</taxon>
        <taxon>Agaricomycotina</taxon>
        <taxon>Agaricomycetes</taxon>
        <taxon>Agaricomycetidae</taxon>
        <taxon>Agaricales</taxon>
        <taxon>Agaricineae</taxon>
        <taxon>Strophariaceae</taxon>
        <taxon>Psilocybe</taxon>
    </lineage>
</organism>
<accession>A0A409WJN4</accession>
<evidence type="ECO:0000256" key="3">
    <source>
        <dbReference type="ARBA" id="ARBA00023274"/>
    </source>
</evidence>
<dbReference type="GO" id="GO:0006412">
    <property type="term" value="P:translation"/>
    <property type="evidence" value="ECO:0007669"/>
    <property type="project" value="InterPro"/>
</dbReference>
<dbReference type="GO" id="GO:1990904">
    <property type="term" value="C:ribonucleoprotein complex"/>
    <property type="evidence" value="ECO:0007669"/>
    <property type="project" value="UniProtKB-KW"/>
</dbReference>
<gene>
    <name evidence="5" type="ORF">CVT25_010720</name>
</gene>
<comment type="similarity">
    <text evidence="1">Belongs to the universal ribosomal protein uS7 family.</text>
</comment>
<dbReference type="Pfam" id="PF00177">
    <property type="entry name" value="Ribosomal_S7"/>
    <property type="match status" value="1"/>
</dbReference>
<dbReference type="InParanoid" id="A0A409WJN4"/>
<evidence type="ECO:0000256" key="2">
    <source>
        <dbReference type="ARBA" id="ARBA00022980"/>
    </source>
</evidence>
<evidence type="ECO:0000256" key="1">
    <source>
        <dbReference type="ARBA" id="ARBA00007151"/>
    </source>
</evidence>
<reference evidence="5 6" key="1">
    <citation type="journal article" date="2018" name="Evol. Lett.">
        <title>Horizontal gene cluster transfer increased hallucinogenic mushroom diversity.</title>
        <authorList>
            <person name="Reynolds H.T."/>
            <person name="Vijayakumar V."/>
            <person name="Gluck-Thaler E."/>
            <person name="Korotkin H.B."/>
            <person name="Matheny P.B."/>
            <person name="Slot J.C."/>
        </authorList>
    </citation>
    <scope>NUCLEOTIDE SEQUENCE [LARGE SCALE GENOMIC DNA]</scope>
    <source>
        <strain evidence="5 6">2631</strain>
    </source>
</reference>
<evidence type="ECO:0000313" key="6">
    <source>
        <dbReference type="Proteomes" id="UP000283269"/>
    </source>
</evidence>
<dbReference type="Proteomes" id="UP000283269">
    <property type="component" value="Unassembled WGS sequence"/>
</dbReference>
<dbReference type="OrthoDB" id="9972728at2759"/>
<keyword evidence="3" id="KW-0687">Ribonucleoprotein</keyword>
<dbReference type="EMBL" id="NHYD01003408">
    <property type="protein sequence ID" value="PPQ78717.1"/>
    <property type="molecule type" value="Genomic_DNA"/>
</dbReference>
<evidence type="ECO:0000259" key="4">
    <source>
        <dbReference type="Pfam" id="PF00177"/>
    </source>
</evidence>
<dbReference type="Gene3D" id="1.10.455.10">
    <property type="entry name" value="Ribosomal protein S7 domain"/>
    <property type="match status" value="1"/>
</dbReference>
<evidence type="ECO:0000313" key="5">
    <source>
        <dbReference type="EMBL" id="PPQ78717.1"/>
    </source>
</evidence>
<keyword evidence="6" id="KW-1185">Reference proteome</keyword>
<dbReference type="SUPFAM" id="SSF47973">
    <property type="entry name" value="Ribosomal protein S7"/>
    <property type="match status" value="1"/>
</dbReference>